<dbReference type="OrthoDB" id="3067443at2759"/>
<sequence>MAIKEKAAEEVQAEKAERDAIATKRKQEEAERQAQLARLAPFPEALNKLSSLEPSDSKRIEDDDVDGNPSPPDERANESSEDYIEPDFKVEDEYNANSFGDLDKEISKLIKPKPLSSEASFGLYLSLFAPRTQSNIPSPLPKREPIPARPAETEQKSNEPPELEPELESQWASQMQLVTFRAIATKIADEYLEDRGVTLHNRSAKSTMIRDRNAYNQRVKDSKKIDVYRKRINK</sequence>
<evidence type="ECO:0000313" key="2">
    <source>
        <dbReference type="EMBL" id="CZR69577.1"/>
    </source>
</evidence>
<feature type="compositionally biased region" description="Basic and acidic residues" evidence="1">
    <location>
        <begin position="141"/>
        <end position="159"/>
    </location>
</feature>
<feature type="compositionally biased region" description="Basic and acidic residues" evidence="1">
    <location>
        <begin position="1"/>
        <end position="32"/>
    </location>
</feature>
<gene>
    <name evidence="2" type="ORF">PAC_19477</name>
</gene>
<keyword evidence="3" id="KW-1185">Reference proteome</keyword>
<accession>A0A1L7XX42</accession>
<reference evidence="2 3" key="1">
    <citation type="submission" date="2016-03" db="EMBL/GenBank/DDBJ databases">
        <authorList>
            <person name="Ploux O."/>
        </authorList>
    </citation>
    <scope>NUCLEOTIDE SEQUENCE [LARGE SCALE GENOMIC DNA]</scope>
    <source>
        <strain evidence="2 3">UAMH 11012</strain>
    </source>
</reference>
<evidence type="ECO:0000313" key="3">
    <source>
        <dbReference type="Proteomes" id="UP000184330"/>
    </source>
</evidence>
<dbReference type="STRING" id="576137.A0A1L7XX42"/>
<dbReference type="EMBL" id="FJOG01000074">
    <property type="protein sequence ID" value="CZR69577.1"/>
    <property type="molecule type" value="Genomic_DNA"/>
</dbReference>
<feature type="region of interest" description="Disordered" evidence="1">
    <location>
        <begin position="132"/>
        <end position="170"/>
    </location>
</feature>
<organism evidence="2 3">
    <name type="scientific">Phialocephala subalpina</name>
    <dbReference type="NCBI Taxonomy" id="576137"/>
    <lineage>
        <taxon>Eukaryota</taxon>
        <taxon>Fungi</taxon>
        <taxon>Dikarya</taxon>
        <taxon>Ascomycota</taxon>
        <taxon>Pezizomycotina</taxon>
        <taxon>Leotiomycetes</taxon>
        <taxon>Helotiales</taxon>
        <taxon>Mollisiaceae</taxon>
        <taxon>Phialocephala</taxon>
        <taxon>Phialocephala fortinii species complex</taxon>
    </lineage>
</organism>
<name>A0A1L7XX42_9HELO</name>
<proteinExistence type="predicted"/>
<dbReference type="AlphaFoldDB" id="A0A1L7XX42"/>
<feature type="region of interest" description="Disordered" evidence="1">
    <location>
        <begin position="1"/>
        <end position="96"/>
    </location>
</feature>
<dbReference type="Proteomes" id="UP000184330">
    <property type="component" value="Unassembled WGS sequence"/>
</dbReference>
<protein>
    <submittedName>
        <fullName evidence="2">Uncharacterized protein</fullName>
    </submittedName>
</protein>
<evidence type="ECO:0000256" key="1">
    <source>
        <dbReference type="SAM" id="MobiDB-lite"/>
    </source>
</evidence>